<dbReference type="Proteomes" id="UP000789595">
    <property type="component" value="Unassembled WGS sequence"/>
</dbReference>
<feature type="region of interest" description="Disordered" evidence="1">
    <location>
        <begin position="448"/>
        <end position="535"/>
    </location>
</feature>
<keyword evidence="2" id="KW-0812">Transmembrane</keyword>
<evidence type="ECO:0000256" key="1">
    <source>
        <dbReference type="SAM" id="MobiDB-lite"/>
    </source>
</evidence>
<keyword evidence="2" id="KW-1133">Transmembrane helix</keyword>
<keyword evidence="5" id="KW-1185">Reference proteome</keyword>
<evidence type="ECO:0000313" key="5">
    <source>
        <dbReference type="Proteomes" id="UP000789595"/>
    </source>
</evidence>
<sequence length="535" mass="60493">MDTSSTTVATTTDNPLTTLRRGHSSPRSRRSLETPRRRITFAETDDSSARSKESTSPQPTSNDLEDVSLETPRAEAEPHEYPRSPRDFRERTLDRFYLHDNGDRETVRLLMRGMPIPCTYGLPNTDGGILSNAREFTYLFHPLVSVFKVHPLCPFTAKERFVVFFCSVAFNFVWTAFMEYHRGKISVLFGGGRSGDERGAMFYLVKNIVTTLYAVLIRQIVICPCLYGPLIAAACEGDAPTGLWNGVGKPSQTIHKIDDRKLARRAQRVKRWKLRGDRGIMWLLVIHFAVVFTAIFLLASHLEGAPYLGEREKNTPQRHHAALLIFYSEVINFWFWFVKFTPLFLVLYPIHRAQWYQGGSLADYLLCRKSCCSYKRSQAYKDPQYPRCVRPDTNKISETGLTNLRGLARGGSLSTIRRRHDRDAMLSVRRGEADPYAMAPMPTPQADLEARAEPAWASPVPPPSRLGTRRDSEPLPQQEPNWATAPRARGRDSTERVGDVSVRRLSYTPGASEDPLAPDETPQSALEVVVPDSMV</sequence>
<evidence type="ECO:0000256" key="2">
    <source>
        <dbReference type="SAM" id="Phobius"/>
    </source>
</evidence>
<feature type="transmembrane region" description="Helical" evidence="2">
    <location>
        <begin position="161"/>
        <end position="180"/>
    </location>
</feature>
<dbReference type="EMBL" id="CAKKNE010000001">
    <property type="protein sequence ID" value="CAH0366624.1"/>
    <property type="molecule type" value="Genomic_DNA"/>
</dbReference>
<feature type="transmembrane region" description="Helical" evidence="2">
    <location>
        <begin position="280"/>
        <end position="302"/>
    </location>
</feature>
<feature type="compositionally biased region" description="Basic residues" evidence="1">
    <location>
        <begin position="20"/>
        <end position="29"/>
    </location>
</feature>
<feature type="transmembrane region" description="Helical" evidence="2">
    <location>
        <begin position="322"/>
        <end position="348"/>
    </location>
</feature>
<feature type="compositionally biased region" description="Basic and acidic residues" evidence="1">
    <location>
        <begin position="72"/>
        <end position="85"/>
    </location>
</feature>
<protein>
    <submittedName>
        <fullName evidence="3">Uncharacterized protein</fullName>
    </submittedName>
</protein>
<organism evidence="3">
    <name type="scientific">Pelagomonas calceolata</name>
    <dbReference type="NCBI Taxonomy" id="35677"/>
    <lineage>
        <taxon>Eukaryota</taxon>
        <taxon>Sar</taxon>
        <taxon>Stramenopiles</taxon>
        <taxon>Ochrophyta</taxon>
        <taxon>Pelagophyceae</taxon>
        <taxon>Pelagomonadales</taxon>
        <taxon>Pelagomonadaceae</taxon>
        <taxon>Pelagomonas</taxon>
    </lineage>
</organism>
<proteinExistence type="predicted"/>
<dbReference type="OrthoDB" id="205597at2759"/>
<reference evidence="4" key="2">
    <citation type="submission" date="2021-11" db="EMBL/GenBank/DDBJ databases">
        <authorList>
            <consortium name="Genoscope - CEA"/>
            <person name="William W."/>
        </authorList>
    </citation>
    <scope>NUCLEOTIDE SEQUENCE</scope>
</reference>
<evidence type="ECO:0000313" key="4">
    <source>
        <dbReference type="EMBL" id="CAH0366624.1"/>
    </source>
</evidence>
<dbReference type="EMBL" id="HBIW01023064">
    <property type="protein sequence ID" value="CAE0704456.1"/>
    <property type="molecule type" value="Transcribed_RNA"/>
</dbReference>
<accession>A0A7S4A5W3</accession>
<evidence type="ECO:0000313" key="3">
    <source>
        <dbReference type="EMBL" id="CAE0704456.1"/>
    </source>
</evidence>
<feature type="compositionally biased region" description="Basic and acidic residues" evidence="1">
    <location>
        <begin position="489"/>
        <end position="502"/>
    </location>
</feature>
<reference evidence="3" key="1">
    <citation type="submission" date="2021-01" db="EMBL/GenBank/DDBJ databases">
        <authorList>
            <person name="Corre E."/>
            <person name="Pelletier E."/>
            <person name="Niang G."/>
            <person name="Scheremetjew M."/>
            <person name="Finn R."/>
            <person name="Kale V."/>
            <person name="Holt S."/>
            <person name="Cochrane G."/>
            <person name="Meng A."/>
            <person name="Brown T."/>
            <person name="Cohen L."/>
        </authorList>
    </citation>
    <scope>NUCLEOTIDE SEQUENCE</scope>
    <source>
        <strain evidence="3">CCMP1756</strain>
    </source>
</reference>
<feature type="region of interest" description="Disordered" evidence="1">
    <location>
        <begin position="1"/>
        <end position="85"/>
    </location>
</feature>
<feature type="compositionally biased region" description="Low complexity" evidence="1">
    <location>
        <begin position="1"/>
        <end position="12"/>
    </location>
</feature>
<dbReference type="AlphaFoldDB" id="A0A7S4A5W3"/>
<keyword evidence="2" id="KW-0472">Membrane</keyword>
<name>A0A7S4A5W3_9STRA</name>
<gene>
    <name evidence="3" type="ORF">PCAL00307_LOCUS19904</name>
    <name evidence="4" type="ORF">PECAL_1P31270</name>
</gene>